<dbReference type="GeneID" id="115889054"/>
<dbReference type="KEGG" id="soy:115889054"/>
<dbReference type="CDD" id="cd23992">
    <property type="entry name" value="PBP_GOBP"/>
    <property type="match status" value="1"/>
</dbReference>
<evidence type="ECO:0000256" key="3">
    <source>
        <dbReference type="ARBA" id="ARBA00022525"/>
    </source>
</evidence>
<dbReference type="RefSeq" id="XP_030764833.1">
    <property type="nucleotide sequence ID" value="XM_030908973.1"/>
</dbReference>
<dbReference type="GO" id="GO:0005549">
    <property type="term" value="F:odorant binding"/>
    <property type="evidence" value="ECO:0007669"/>
    <property type="project" value="InterPro"/>
</dbReference>
<dbReference type="PANTHER" id="PTHR11857:SF43">
    <property type="entry name" value="GEO07291P1-RELATED"/>
    <property type="match status" value="1"/>
</dbReference>
<feature type="signal peptide" evidence="5">
    <location>
        <begin position="1"/>
        <end position="19"/>
    </location>
</feature>
<keyword evidence="3" id="KW-0964">Secreted</keyword>
<dbReference type="AlphaFoldDB" id="A0A6J2YLF7"/>
<reference evidence="7" key="1">
    <citation type="submission" date="2025-08" db="UniProtKB">
        <authorList>
            <consortium name="RefSeq"/>
        </authorList>
    </citation>
    <scope>IDENTIFICATION</scope>
    <source>
        <tissue evidence="7">Gonads</tissue>
    </source>
</reference>
<dbReference type="OrthoDB" id="8194670at2759"/>
<name>A0A6J2YLF7_SITOR</name>
<keyword evidence="6" id="KW-1185">Reference proteome</keyword>
<gene>
    <name evidence="7" type="primary">LOC115889054</name>
</gene>
<evidence type="ECO:0000256" key="4">
    <source>
        <dbReference type="ARBA" id="ARBA00022729"/>
    </source>
</evidence>
<dbReference type="GO" id="GO:0007608">
    <property type="term" value="P:sensory perception of smell"/>
    <property type="evidence" value="ECO:0007669"/>
    <property type="project" value="TreeGrafter"/>
</dbReference>
<dbReference type="SMART" id="SM00708">
    <property type="entry name" value="PhBP"/>
    <property type="match status" value="1"/>
</dbReference>
<dbReference type="GO" id="GO:0005615">
    <property type="term" value="C:extracellular space"/>
    <property type="evidence" value="ECO:0007669"/>
    <property type="project" value="TreeGrafter"/>
</dbReference>
<dbReference type="Gene3D" id="1.10.238.20">
    <property type="entry name" value="Pheromone/general odorant binding protein domain"/>
    <property type="match status" value="1"/>
</dbReference>
<dbReference type="Proteomes" id="UP000504635">
    <property type="component" value="Unplaced"/>
</dbReference>
<dbReference type="PANTHER" id="PTHR11857">
    <property type="entry name" value="ODORANT BINDING PROTEIN-RELATED"/>
    <property type="match status" value="1"/>
</dbReference>
<organism evidence="6 7">
    <name type="scientific">Sitophilus oryzae</name>
    <name type="common">Rice weevil</name>
    <name type="synonym">Curculio oryzae</name>
    <dbReference type="NCBI Taxonomy" id="7048"/>
    <lineage>
        <taxon>Eukaryota</taxon>
        <taxon>Metazoa</taxon>
        <taxon>Ecdysozoa</taxon>
        <taxon>Arthropoda</taxon>
        <taxon>Hexapoda</taxon>
        <taxon>Insecta</taxon>
        <taxon>Pterygota</taxon>
        <taxon>Neoptera</taxon>
        <taxon>Endopterygota</taxon>
        <taxon>Coleoptera</taxon>
        <taxon>Polyphaga</taxon>
        <taxon>Cucujiformia</taxon>
        <taxon>Curculionidae</taxon>
        <taxon>Dryophthorinae</taxon>
        <taxon>Sitophilus</taxon>
    </lineage>
</organism>
<evidence type="ECO:0000313" key="6">
    <source>
        <dbReference type="Proteomes" id="UP000504635"/>
    </source>
</evidence>
<dbReference type="SUPFAM" id="SSF47565">
    <property type="entry name" value="Insect pheromone/odorant-binding proteins"/>
    <property type="match status" value="1"/>
</dbReference>
<evidence type="ECO:0000256" key="1">
    <source>
        <dbReference type="ARBA" id="ARBA00004613"/>
    </source>
</evidence>
<protein>
    <submittedName>
        <fullName evidence="7">B2 protein-like</fullName>
    </submittedName>
</protein>
<proteinExistence type="inferred from homology"/>
<dbReference type="Pfam" id="PF01395">
    <property type="entry name" value="PBP_GOBP"/>
    <property type="match status" value="1"/>
</dbReference>
<comment type="similarity">
    <text evidence="2">Belongs to the PBP/GOBP family.</text>
</comment>
<comment type="subcellular location">
    <subcellularLocation>
        <location evidence="1">Secreted</location>
    </subcellularLocation>
</comment>
<dbReference type="FunCoup" id="A0A6J2YLF7">
    <property type="interactions" value="55"/>
</dbReference>
<evidence type="ECO:0000313" key="7">
    <source>
        <dbReference type="RefSeq" id="XP_030764833.1"/>
    </source>
</evidence>
<dbReference type="InterPro" id="IPR006170">
    <property type="entry name" value="PBP/GOBP"/>
</dbReference>
<dbReference type="InParanoid" id="A0A6J2YLF7"/>
<feature type="chain" id="PRO_5027082878" evidence="5">
    <location>
        <begin position="20"/>
        <end position="133"/>
    </location>
</feature>
<sequence>MKLISASFLLVIGFTLIQAQGEIRDEILTHSTHCVGETGADLALVEQARRGVFQDDPNLRSFAFCMSRRLGFQNEAGEIQRELIRERLASLLSADIADQLVKACLIEKATPEETAAAAYRCYYETAPTRVVIF</sequence>
<accession>A0A6J2YLF7</accession>
<evidence type="ECO:0000256" key="2">
    <source>
        <dbReference type="ARBA" id="ARBA00008098"/>
    </source>
</evidence>
<evidence type="ECO:0000256" key="5">
    <source>
        <dbReference type="SAM" id="SignalP"/>
    </source>
</evidence>
<dbReference type="InterPro" id="IPR036728">
    <property type="entry name" value="PBP_GOBP_sf"/>
</dbReference>
<keyword evidence="4 5" id="KW-0732">Signal</keyword>